<evidence type="ECO:0000313" key="1">
    <source>
        <dbReference type="EMBL" id="OOK77235.1"/>
    </source>
</evidence>
<dbReference type="GO" id="GO:0035556">
    <property type="term" value="P:intracellular signal transduction"/>
    <property type="evidence" value="ECO:0007669"/>
    <property type="project" value="InterPro"/>
</dbReference>
<organism evidence="1 2">
    <name type="scientific">Mycobacterium kansasii</name>
    <dbReference type="NCBI Taxonomy" id="1768"/>
    <lineage>
        <taxon>Bacteria</taxon>
        <taxon>Bacillati</taxon>
        <taxon>Actinomycetota</taxon>
        <taxon>Actinomycetes</taxon>
        <taxon>Mycobacteriales</taxon>
        <taxon>Mycobacteriaceae</taxon>
        <taxon>Mycobacterium</taxon>
    </lineage>
</organism>
<dbReference type="SUPFAM" id="SSF55073">
    <property type="entry name" value="Nucleotide cyclase"/>
    <property type="match status" value="1"/>
</dbReference>
<reference evidence="1 2" key="1">
    <citation type="submission" date="2017-02" db="EMBL/GenBank/DDBJ databases">
        <title>Complete genome sequences of Mycobacterium kansasii strains isolated from rhesus macaques.</title>
        <authorList>
            <person name="Panda A."/>
            <person name="Nagaraj S."/>
            <person name="Zhao X."/>
            <person name="Tettelin H."/>
            <person name="Detolla L.J."/>
        </authorList>
    </citation>
    <scope>NUCLEOTIDE SEQUENCE [LARGE SCALE GENOMIC DNA]</scope>
    <source>
        <strain evidence="1 2">11-3469</strain>
    </source>
</reference>
<gene>
    <name evidence="1" type="ORF">BZL29_3468</name>
</gene>
<dbReference type="GO" id="GO:0004016">
    <property type="term" value="F:adenylate cyclase activity"/>
    <property type="evidence" value="ECO:0007669"/>
    <property type="project" value="UniProtKB-ARBA"/>
</dbReference>
<comment type="caution">
    <text evidence="1">The sequence shown here is derived from an EMBL/GenBank/DDBJ whole genome shotgun (WGS) entry which is preliminary data.</text>
</comment>
<dbReference type="GO" id="GO:0009190">
    <property type="term" value="P:cyclic nucleotide biosynthetic process"/>
    <property type="evidence" value="ECO:0007669"/>
    <property type="project" value="InterPro"/>
</dbReference>
<dbReference type="CDD" id="cd07302">
    <property type="entry name" value="CHD"/>
    <property type="match status" value="1"/>
</dbReference>
<protein>
    <submittedName>
        <fullName evidence="1">Putative LIGNIN PEROXIDASE LIPJ domain protein</fullName>
    </submittedName>
</protein>
<dbReference type="InterPro" id="IPR029787">
    <property type="entry name" value="Nucleotide_cyclase"/>
</dbReference>
<dbReference type="STRING" id="1768.B1T50_28540"/>
<dbReference type="Gene3D" id="3.30.70.1230">
    <property type="entry name" value="Nucleotide cyclase"/>
    <property type="match status" value="1"/>
</dbReference>
<dbReference type="InterPro" id="IPR001054">
    <property type="entry name" value="A/G_cyclase"/>
</dbReference>
<keyword evidence="1" id="KW-0575">Peroxidase</keyword>
<evidence type="ECO:0000313" key="2">
    <source>
        <dbReference type="Proteomes" id="UP000188532"/>
    </source>
</evidence>
<proteinExistence type="predicted"/>
<keyword evidence="1" id="KW-0560">Oxidoreductase</keyword>
<accession>A0A1V3XDF8</accession>
<sequence>MNTSGDGFLAMFDGPQRAIRCAMAIRDAVPALGIEVRAGLHTGECEVRGDDIGGIAVHIGARVSALAEPNEVLVSSTLHDLVIGSGLLFVDRGRTNSRVCPESGACSPSSPRESLAIRRGAGAGVWGWQRLQGLDRSPGIRHTQPMATLHIEHQISDIDTWLQAFSTFAPARKQAGVSETHVWQPDDDPHYVVIHLRFPTASAVSDFRTFLREHVWSTPEASPALVGTPTALVLNEVGHDSTT</sequence>
<dbReference type="AlphaFoldDB" id="A0A1V3XDF8"/>
<dbReference type="EMBL" id="MVBN01000003">
    <property type="protein sequence ID" value="OOK77235.1"/>
    <property type="molecule type" value="Genomic_DNA"/>
</dbReference>
<dbReference type="GO" id="GO:0004601">
    <property type="term" value="F:peroxidase activity"/>
    <property type="evidence" value="ECO:0007669"/>
    <property type="project" value="UniProtKB-KW"/>
</dbReference>
<dbReference type="Proteomes" id="UP000188532">
    <property type="component" value="Unassembled WGS sequence"/>
</dbReference>
<name>A0A1V3XDF8_MYCKA</name>